<protein>
    <submittedName>
        <fullName evidence="1">Uncharacterized protein</fullName>
    </submittedName>
</protein>
<organism evidence="1 2">
    <name type="scientific">Herbaspirillum frisingense GSF30</name>
    <dbReference type="NCBI Taxonomy" id="864073"/>
    <lineage>
        <taxon>Bacteria</taxon>
        <taxon>Pseudomonadati</taxon>
        <taxon>Pseudomonadota</taxon>
        <taxon>Betaproteobacteria</taxon>
        <taxon>Burkholderiales</taxon>
        <taxon>Oxalobacteraceae</taxon>
        <taxon>Herbaspirillum</taxon>
    </lineage>
</organism>
<name>A0AAI9IGT2_9BURK</name>
<evidence type="ECO:0000313" key="2">
    <source>
        <dbReference type="Proteomes" id="UP000006772"/>
    </source>
</evidence>
<proteinExistence type="predicted"/>
<dbReference type="EMBL" id="AEEC02000005">
    <property type="protein sequence ID" value="EOA05877.1"/>
    <property type="molecule type" value="Genomic_DNA"/>
</dbReference>
<sequence length="73" mass="8023">MKKIEFDGYLLVYQADDSEGRWKGSYAILKDRTEISRGSLPLAAHSEDEAAFEILAAARRHTGMSPAASALTH</sequence>
<dbReference type="AlphaFoldDB" id="A0AAI9IGT2"/>
<reference evidence="1 2" key="1">
    <citation type="journal article" date="2013" name="Front. Microbiol.">
        <title>The genome of the endophytic bacterium H. frisingense GSF30(T) identifies diverse strategies in the Herbaspirillum genus to interact with plants.</title>
        <authorList>
            <person name="Straub D."/>
            <person name="Rothballer M."/>
            <person name="Hartmann A."/>
            <person name="Ludewig U."/>
        </authorList>
    </citation>
    <scope>NUCLEOTIDE SEQUENCE [LARGE SCALE GENOMIC DNA]</scope>
    <source>
        <strain evidence="1 2">GSF30</strain>
    </source>
</reference>
<dbReference type="RefSeq" id="WP_006462246.1">
    <property type="nucleotide sequence ID" value="NZ_AEEC02000005.1"/>
</dbReference>
<comment type="caution">
    <text evidence="1">The sequence shown here is derived from an EMBL/GenBank/DDBJ whole genome shotgun (WGS) entry which is preliminary data.</text>
</comment>
<evidence type="ECO:0000313" key="1">
    <source>
        <dbReference type="EMBL" id="EOA05877.1"/>
    </source>
</evidence>
<gene>
    <name evidence="1" type="ORF">HFRIS_005443</name>
</gene>
<dbReference type="Proteomes" id="UP000006772">
    <property type="component" value="Unassembled WGS sequence"/>
</dbReference>
<accession>A0AAI9IGT2</accession>